<organism evidence="4 5">
    <name type="scientific">Microbacterium schleiferi</name>
    <dbReference type="NCBI Taxonomy" id="69362"/>
    <lineage>
        <taxon>Bacteria</taxon>
        <taxon>Bacillati</taxon>
        <taxon>Actinomycetota</taxon>
        <taxon>Actinomycetes</taxon>
        <taxon>Micrococcales</taxon>
        <taxon>Microbacteriaceae</taxon>
        <taxon>Microbacterium</taxon>
    </lineage>
</organism>
<keyword evidence="5" id="KW-1185">Reference proteome</keyword>
<dbReference type="KEGG" id="msf:IT882_04970"/>
<dbReference type="GO" id="GO:0006753">
    <property type="term" value="P:nucleoside phosphate metabolic process"/>
    <property type="evidence" value="ECO:0007669"/>
    <property type="project" value="TreeGrafter"/>
</dbReference>
<comment type="cofactor">
    <cofactor evidence="1">
        <name>Mg(2+)</name>
        <dbReference type="ChEBI" id="CHEBI:18420"/>
    </cofactor>
</comment>
<protein>
    <submittedName>
        <fullName evidence="4">NUDIX hydrolase</fullName>
    </submittedName>
</protein>
<evidence type="ECO:0000256" key="2">
    <source>
        <dbReference type="ARBA" id="ARBA00022801"/>
    </source>
</evidence>
<name>A0A7S8RI57_9MICO</name>
<dbReference type="AlphaFoldDB" id="A0A7S8RI57"/>
<proteinExistence type="predicted"/>
<reference evidence="4 5" key="1">
    <citation type="submission" date="2020-11" db="EMBL/GenBank/DDBJ databases">
        <title>Amino acid is mineralized and recycled by bacteria in oceanic microbiome.</title>
        <authorList>
            <person name="Zheng L.Y."/>
        </authorList>
    </citation>
    <scope>NUCLEOTIDE SEQUENCE [LARGE SCALE GENOMIC DNA]</scope>
    <source>
        <strain evidence="4 5">A32-1</strain>
    </source>
</reference>
<evidence type="ECO:0000259" key="3">
    <source>
        <dbReference type="PROSITE" id="PS51462"/>
    </source>
</evidence>
<dbReference type="InterPro" id="IPR015797">
    <property type="entry name" value="NUDIX_hydrolase-like_dom_sf"/>
</dbReference>
<dbReference type="PROSITE" id="PS51462">
    <property type="entry name" value="NUDIX"/>
    <property type="match status" value="1"/>
</dbReference>
<dbReference type="SUPFAM" id="SSF55811">
    <property type="entry name" value="Nudix"/>
    <property type="match status" value="1"/>
</dbReference>
<dbReference type="GO" id="GO:0019693">
    <property type="term" value="P:ribose phosphate metabolic process"/>
    <property type="evidence" value="ECO:0007669"/>
    <property type="project" value="TreeGrafter"/>
</dbReference>
<dbReference type="Pfam" id="PF00293">
    <property type="entry name" value="NUDIX"/>
    <property type="match status" value="1"/>
</dbReference>
<dbReference type="CDD" id="cd24161">
    <property type="entry name" value="NUDIX_ADPRase_Ndx2"/>
    <property type="match status" value="1"/>
</dbReference>
<evidence type="ECO:0000313" key="4">
    <source>
        <dbReference type="EMBL" id="QPE05407.1"/>
    </source>
</evidence>
<dbReference type="PANTHER" id="PTHR11839">
    <property type="entry name" value="UDP/ADP-SUGAR PYROPHOSPHATASE"/>
    <property type="match status" value="1"/>
</dbReference>
<dbReference type="InterPro" id="IPR000086">
    <property type="entry name" value="NUDIX_hydrolase_dom"/>
</dbReference>
<gene>
    <name evidence="4" type="ORF">IT882_04970</name>
</gene>
<accession>A0A7S8RI57</accession>
<dbReference type="EMBL" id="CP064760">
    <property type="protein sequence ID" value="QPE05407.1"/>
    <property type="molecule type" value="Genomic_DNA"/>
</dbReference>
<dbReference type="GO" id="GO:0016787">
    <property type="term" value="F:hydrolase activity"/>
    <property type="evidence" value="ECO:0007669"/>
    <property type="project" value="UniProtKB-KW"/>
</dbReference>
<sequence>MAWRTDSSRSVYDNRWIAVREDSVTGPAGAGVYGVVRMQHPAVFVVAVDAQDRVCLVTLERYPTGNRSIEVPAGGTDGEPPREAAERELGEETGLRAREFTDIGFMYALNGIADAPEHVYLATGLEPLPGADTTERRDEGIDDVSWVPFPQVLQMIRDGEITDGETIAALMFAAIHLGRVS</sequence>
<evidence type="ECO:0000313" key="5">
    <source>
        <dbReference type="Proteomes" id="UP000594480"/>
    </source>
</evidence>
<dbReference type="PANTHER" id="PTHR11839:SF18">
    <property type="entry name" value="NUDIX HYDROLASE DOMAIN-CONTAINING PROTEIN"/>
    <property type="match status" value="1"/>
</dbReference>
<dbReference type="Gene3D" id="3.90.79.10">
    <property type="entry name" value="Nucleoside Triphosphate Pyrophosphohydrolase"/>
    <property type="match status" value="1"/>
</dbReference>
<dbReference type="RefSeq" id="WP_195693424.1">
    <property type="nucleotide sequence ID" value="NZ_CP064760.1"/>
</dbReference>
<keyword evidence="2 4" id="KW-0378">Hydrolase</keyword>
<feature type="domain" description="Nudix hydrolase" evidence="3">
    <location>
        <begin position="38"/>
        <end position="169"/>
    </location>
</feature>
<dbReference type="GO" id="GO:0005829">
    <property type="term" value="C:cytosol"/>
    <property type="evidence" value="ECO:0007669"/>
    <property type="project" value="TreeGrafter"/>
</dbReference>
<evidence type="ECO:0000256" key="1">
    <source>
        <dbReference type="ARBA" id="ARBA00001946"/>
    </source>
</evidence>
<dbReference type="Proteomes" id="UP000594480">
    <property type="component" value="Chromosome"/>
</dbReference>